<dbReference type="PANTHER" id="PTHR43312:SF1">
    <property type="entry name" value="NADP-DEPENDENT OXIDOREDUCTASE DOMAIN-CONTAINING PROTEIN"/>
    <property type="match status" value="1"/>
</dbReference>
<feature type="domain" description="NADP-dependent oxidoreductase" evidence="1">
    <location>
        <begin position="55"/>
        <end position="258"/>
    </location>
</feature>
<dbReference type="EMBL" id="JAUJEB010000001">
    <property type="protein sequence ID" value="MDN5210514.1"/>
    <property type="molecule type" value="Genomic_DNA"/>
</dbReference>
<keyword evidence="2" id="KW-0560">Oxidoreductase</keyword>
<dbReference type="Pfam" id="PF00248">
    <property type="entry name" value="Aldo_ket_red"/>
    <property type="match status" value="1"/>
</dbReference>
<evidence type="ECO:0000259" key="1">
    <source>
        <dbReference type="Pfam" id="PF00248"/>
    </source>
</evidence>
<dbReference type="InterPro" id="IPR053135">
    <property type="entry name" value="AKR2_Oxidoreductase"/>
</dbReference>
<evidence type="ECO:0000313" key="2">
    <source>
        <dbReference type="EMBL" id="MDN5210514.1"/>
    </source>
</evidence>
<dbReference type="RefSeq" id="WP_346755858.1">
    <property type="nucleotide sequence ID" value="NZ_JAUJEB010000001.1"/>
</dbReference>
<sequence>MKTRRSTLKSLAVLTAGLLVPAKGLGGNLFTPRDKFGELLPLRLLGKTGEKVTMLGLGGAHIARCDEKTAEAQIECAIEGGIRFFDNAHMYGNGLAEERYGKFLVPKYRDVSFIMTKTTAKTGKDALTEFEQSLSRMKLDYVDLWQIHSIGSPEDVDSRIEEEVLEVFRKAKESGKARYIGFTGHRDFNAHKQMLKRTNILETCQMPINCFDPNYKSFINNVLPTLVEKEVGVLAMKTLSNGGFFGGTSHFEGGKNPKIVPNVVSVKEAIHFVWSLPVSTLITGANDVPMLQEKIDLAKSFKKMNDNARMELVERVGNANLDGAKVEFYKA</sequence>
<accession>A0ABT8KYE3</accession>
<name>A0ABT8KYE3_9BACT</name>
<dbReference type="InterPro" id="IPR023210">
    <property type="entry name" value="NADP_OxRdtase_dom"/>
</dbReference>
<organism evidence="2 3">
    <name type="scientific">Agaribacillus aureus</name>
    <dbReference type="NCBI Taxonomy" id="3051825"/>
    <lineage>
        <taxon>Bacteria</taxon>
        <taxon>Pseudomonadati</taxon>
        <taxon>Bacteroidota</taxon>
        <taxon>Cytophagia</taxon>
        <taxon>Cytophagales</taxon>
        <taxon>Splendidivirgaceae</taxon>
        <taxon>Agaribacillus</taxon>
    </lineage>
</organism>
<reference evidence="2" key="1">
    <citation type="submission" date="2023-06" db="EMBL/GenBank/DDBJ databases">
        <title>Genomic of Agaribacillus aureum.</title>
        <authorList>
            <person name="Wang G."/>
        </authorList>
    </citation>
    <scope>NUCLEOTIDE SEQUENCE</scope>
    <source>
        <strain evidence="2">BMA12</strain>
    </source>
</reference>
<dbReference type="Gene3D" id="3.20.20.100">
    <property type="entry name" value="NADP-dependent oxidoreductase domain"/>
    <property type="match status" value="1"/>
</dbReference>
<gene>
    <name evidence="2" type="ORF">QQ020_00605</name>
</gene>
<proteinExistence type="predicted"/>
<dbReference type="InterPro" id="IPR020471">
    <property type="entry name" value="AKR"/>
</dbReference>
<dbReference type="SUPFAM" id="SSF51430">
    <property type="entry name" value="NAD(P)-linked oxidoreductase"/>
    <property type="match status" value="1"/>
</dbReference>
<dbReference type="PRINTS" id="PR00069">
    <property type="entry name" value="ALDKETRDTASE"/>
</dbReference>
<dbReference type="CDD" id="cd19100">
    <property type="entry name" value="AKR_unchar"/>
    <property type="match status" value="1"/>
</dbReference>
<comment type="caution">
    <text evidence="2">The sequence shown here is derived from an EMBL/GenBank/DDBJ whole genome shotgun (WGS) entry which is preliminary data.</text>
</comment>
<protein>
    <submittedName>
        <fullName evidence="2">Aldo/keto reductase</fullName>
        <ecNumber evidence="2">1.1.1.-</ecNumber>
    </submittedName>
</protein>
<dbReference type="PANTHER" id="PTHR43312">
    <property type="entry name" value="D-THREO-ALDOSE 1-DEHYDROGENASE"/>
    <property type="match status" value="1"/>
</dbReference>
<dbReference type="InterPro" id="IPR036812">
    <property type="entry name" value="NAD(P)_OxRdtase_dom_sf"/>
</dbReference>
<dbReference type="EC" id="1.1.1.-" evidence="2"/>
<evidence type="ECO:0000313" key="3">
    <source>
        <dbReference type="Proteomes" id="UP001172083"/>
    </source>
</evidence>
<dbReference type="Proteomes" id="UP001172083">
    <property type="component" value="Unassembled WGS sequence"/>
</dbReference>
<keyword evidence="3" id="KW-1185">Reference proteome</keyword>
<dbReference type="GO" id="GO:0016491">
    <property type="term" value="F:oxidoreductase activity"/>
    <property type="evidence" value="ECO:0007669"/>
    <property type="project" value="UniProtKB-KW"/>
</dbReference>